<dbReference type="PROSITE" id="PS51257">
    <property type="entry name" value="PROKAR_LIPOPROTEIN"/>
    <property type="match status" value="1"/>
</dbReference>
<keyword evidence="1" id="KW-0472">Membrane</keyword>
<dbReference type="PANTHER" id="PTHR12277">
    <property type="entry name" value="ALPHA/BETA HYDROLASE DOMAIN-CONTAINING PROTEIN"/>
    <property type="match status" value="1"/>
</dbReference>
<dbReference type="InterPro" id="IPR029058">
    <property type="entry name" value="AB_hydrolase_fold"/>
</dbReference>
<dbReference type="Proteomes" id="UP000016922">
    <property type="component" value="Unassembled WGS sequence"/>
</dbReference>
<sequence>MTKPLLAVTKYAFTAVAATVGLYACLLGLLTTAFVQSHVIYLHKIQMPWFKDLDTPELFGFLHNQVTPFSIPTLNNESLYAWHVIPPGLYRQHEARLVQKSAGRIEDITSRTGFQLLKSDPKALLVIHFHGAAGTVASGYRPPNYRALSAGAPDRIHVLTFDYRGFGRSSNAMPSEPGVIADSIAVLEWAIDVAGIPAARILIFGQSLGTAVSLAVSEHFASRDQPVVFAGIVLVAPFVDAAALAATYRIAGVIPITSPLAKFPRAFRALGEMIGDKWVSRDRIARFVRIAEAGGMRYRITFVHAEDDWDVPSHHSQTLFWHAVNATTATGIGREELDRVKVSKMVDLGAAGTVMEWKSENGFVREEILKSGLHDVIMGNSVVTLAVSRIFGSVGLI</sequence>
<organism evidence="3 4">
    <name type="scientific">Glarea lozoyensis (strain ATCC 20868 / MF5171)</name>
    <dbReference type="NCBI Taxonomy" id="1116229"/>
    <lineage>
        <taxon>Eukaryota</taxon>
        <taxon>Fungi</taxon>
        <taxon>Dikarya</taxon>
        <taxon>Ascomycota</taxon>
        <taxon>Pezizomycotina</taxon>
        <taxon>Leotiomycetes</taxon>
        <taxon>Helotiales</taxon>
        <taxon>Helotiaceae</taxon>
        <taxon>Glarea</taxon>
    </lineage>
</organism>
<dbReference type="GO" id="GO:0016787">
    <property type="term" value="F:hydrolase activity"/>
    <property type="evidence" value="ECO:0007669"/>
    <property type="project" value="UniProtKB-KW"/>
</dbReference>
<dbReference type="RefSeq" id="XP_008077217.1">
    <property type="nucleotide sequence ID" value="XM_008079026.1"/>
</dbReference>
<dbReference type="KEGG" id="glz:GLAREA_05737"/>
<keyword evidence="3" id="KW-0378">Hydrolase</keyword>
<keyword evidence="1" id="KW-1133">Transmembrane helix</keyword>
<proteinExistence type="predicted"/>
<dbReference type="OrthoDB" id="446723at2759"/>
<keyword evidence="4" id="KW-1185">Reference proteome</keyword>
<dbReference type="OMA" id="WFKDLNV"/>
<dbReference type="AlphaFoldDB" id="S3DGY9"/>
<feature type="domain" description="AB hydrolase-1" evidence="2">
    <location>
        <begin position="126"/>
        <end position="309"/>
    </location>
</feature>
<gene>
    <name evidence="3" type="ORF">GLAREA_05737</name>
</gene>
<protein>
    <submittedName>
        <fullName evidence="3">Alpha/beta-Hydrolase</fullName>
    </submittedName>
</protein>
<reference evidence="3 4" key="1">
    <citation type="journal article" date="2013" name="BMC Genomics">
        <title>Genomics-driven discovery of the pneumocandin biosynthetic gene cluster in the fungus Glarea lozoyensis.</title>
        <authorList>
            <person name="Chen L."/>
            <person name="Yue Q."/>
            <person name="Zhang X."/>
            <person name="Xiang M."/>
            <person name="Wang C."/>
            <person name="Li S."/>
            <person name="Che Y."/>
            <person name="Ortiz-Lopez F.J."/>
            <person name="Bills G.F."/>
            <person name="Liu X."/>
            <person name="An Z."/>
        </authorList>
    </citation>
    <scope>NUCLEOTIDE SEQUENCE [LARGE SCALE GENOMIC DNA]</scope>
    <source>
        <strain evidence="4">ATCC 20868 / MF5171</strain>
    </source>
</reference>
<dbReference type="Gene3D" id="3.40.50.1820">
    <property type="entry name" value="alpha/beta hydrolase"/>
    <property type="match status" value="1"/>
</dbReference>
<evidence type="ECO:0000259" key="2">
    <source>
        <dbReference type="Pfam" id="PF12697"/>
    </source>
</evidence>
<dbReference type="eggNOG" id="KOG1552">
    <property type="taxonomic scope" value="Eukaryota"/>
</dbReference>
<dbReference type="Pfam" id="PF12697">
    <property type="entry name" value="Abhydrolase_6"/>
    <property type="match status" value="1"/>
</dbReference>
<evidence type="ECO:0000256" key="1">
    <source>
        <dbReference type="SAM" id="Phobius"/>
    </source>
</evidence>
<dbReference type="HOGENOM" id="CLU_029375_3_0_1"/>
<dbReference type="EMBL" id="KE145353">
    <property type="protein sequence ID" value="EPE36399.1"/>
    <property type="molecule type" value="Genomic_DNA"/>
</dbReference>
<evidence type="ECO:0000313" key="4">
    <source>
        <dbReference type="Proteomes" id="UP000016922"/>
    </source>
</evidence>
<dbReference type="InterPro" id="IPR000073">
    <property type="entry name" value="AB_hydrolase_1"/>
</dbReference>
<keyword evidence="1" id="KW-0812">Transmembrane</keyword>
<dbReference type="GeneID" id="19464791"/>
<accession>S3DGY9</accession>
<evidence type="ECO:0000313" key="3">
    <source>
        <dbReference type="EMBL" id="EPE36399.1"/>
    </source>
</evidence>
<dbReference type="SUPFAM" id="SSF53474">
    <property type="entry name" value="alpha/beta-Hydrolases"/>
    <property type="match status" value="1"/>
</dbReference>
<name>S3DGY9_GLAL2</name>
<feature type="transmembrane region" description="Helical" evidence="1">
    <location>
        <begin position="12"/>
        <end position="35"/>
    </location>
</feature>
<dbReference type="PANTHER" id="PTHR12277:SF81">
    <property type="entry name" value="PROTEIN ABHD13"/>
    <property type="match status" value="1"/>
</dbReference>